<evidence type="ECO:0008006" key="4">
    <source>
        <dbReference type="Google" id="ProtNLM"/>
    </source>
</evidence>
<dbReference type="AlphaFoldDB" id="A0A2N5ZNL2"/>
<reference evidence="2 3" key="1">
    <citation type="submission" date="2017-11" db="EMBL/GenBank/DDBJ databases">
        <title>Genome-resolved metagenomics identifies genetic mobility, metabolic interactions, and unexpected diversity in perchlorate-reducing communities.</title>
        <authorList>
            <person name="Barnum T.P."/>
            <person name="Figueroa I.A."/>
            <person name="Carlstrom C.I."/>
            <person name="Lucas L.N."/>
            <person name="Engelbrektson A.L."/>
            <person name="Coates J.D."/>
        </authorList>
    </citation>
    <scope>NUCLEOTIDE SEQUENCE [LARGE SCALE GENOMIC DNA]</scope>
    <source>
        <strain evidence="2">BM706</strain>
    </source>
</reference>
<dbReference type="EMBL" id="PKTG01000001">
    <property type="protein sequence ID" value="PLX20201.1"/>
    <property type="molecule type" value="Genomic_DNA"/>
</dbReference>
<sequence>MKKVLLLTMVLVIAISAMAGVESAPTRLDNTRSLGMGRAYTANGLDRVGVFFYNPAAIQNVDFSKPTFLNFTISGSMDWQDIIDKIDDLANNLDPADFDVDTTDPLNAATYAKYNTAFDAVQTTINGVNSLYNVNGSGFFQELGNWTNNGFGFAFFAKAGIDVGINNTTVADAVASGALTVNEVELINAGRATAQDIANNGTAVAAAVITGAALIDANIANNAFFGSGAATINSFPGLDIKNYIDLGVMMTKGFTKNLDKKYAGSDEYARLDYGVSAKMIWRSNLVDLNDQTIDGISAGVADFTANEDVSSRFDSIDKTRFGFDVGALLHTKDKMNTRFGLSIMDIISSDFGNNFDAPDPQINLGVALRPFVKAENTLMRKVDVALDLQDIANSDKDFDQQLKIGVEGRTT</sequence>
<proteinExistence type="predicted"/>
<evidence type="ECO:0000313" key="3">
    <source>
        <dbReference type="Proteomes" id="UP000234857"/>
    </source>
</evidence>
<evidence type="ECO:0000256" key="1">
    <source>
        <dbReference type="SAM" id="SignalP"/>
    </source>
</evidence>
<gene>
    <name evidence="2" type="ORF">C0601_00005</name>
</gene>
<protein>
    <recommendedName>
        <fullName evidence="4">DUF5723 domain-containing protein</fullName>
    </recommendedName>
</protein>
<keyword evidence="1" id="KW-0732">Signal</keyword>
<organism evidence="2 3">
    <name type="scientific">Muiribacterium halophilum</name>
    <dbReference type="NCBI Taxonomy" id="2053465"/>
    <lineage>
        <taxon>Bacteria</taxon>
        <taxon>Candidatus Muiribacteriota</taxon>
        <taxon>Candidatus Muiribacteriia</taxon>
        <taxon>Candidatus Muiribacteriales</taxon>
        <taxon>Candidatus Muiribacteriaceae</taxon>
        <taxon>Candidatus Muiribacterium</taxon>
    </lineage>
</organism>
<feature type="signal peptide" evidence="1">
    <location>
        <begin position="1"/>
        <end position="19"/>
    </location>
</feature>
<feature type="chain" id="PRO_5014685321" description="DUF5723 domain-containing protein" evidence="1">
    <location>
        <begin position="20"/>
        <end position="411"/>
    </location>
</feature>
<evidence type="ECO:0000313" key="2">
    <source>
        <dbReference type="EMBL" id="PLX20201.1"/>
    </source>
</evidence>
<accession>A0A2N5ZNL2</accession>
<comment type="caution">
    <text evidence="2">The sequence shown here is derived from an EMBL/GenBank/DDBJ whole genome shotgun (WGS) entry which is preliminary data.</text>
</comment>
<name>A0A2N5ZNL2_MUIH1</name>
<dbReference type="Proteomes" id="UP000234857">
    <property type="component" value="Unassembled WGS sequence"/>
</dbReference>